<sequence length="75" mass="8382">MLARFTTTRRNECTLHILVARVSCTGASCAEQGANEDDVGKKREDNKDETTNRSRRARKFVQPVTADLTVTKVTL</sequence>
<evidence type="ECO:0000313" key="3">
    <source>
        <dbReference type="Proteomes" id="UP000053105"/>
    </source>
</evidence>
<protein>
    <submittedName>
        <fullName evidence="2">Uncharacterized protein</fullName>
    </submittedName>
</protein>
<feature type="compositionally biased region" description="Basic and acidic residues" evidence="1">
    <location>
        <begin position="38"/>
        <end position="52"/>
    </location>
</feature>
<dbReference type="AlphaFoldDB" id="A0A0M8ZYG4"/>
<dbReference type="Proteomes" id="UP000053105">
    <property type="component" value="Unassembled WGS sequence"/>
</dbReference>
<keyword evidence="3" id="KW-1185">Reference proteome</keyword>
<organism evidence="2 3">
    <name type="scientific">Melipona quadrifasciata</name>
    <dbReference type="NCBI Taxonomy" id="166423"/>
    <lineage>
        <taxon>Eukaryota</taxon>
        <taxon>Metazoa</taxon>
        <taxon>Ecdysozoa</taxon>
        <taxon>Arthropoda</taxon>
        <taxon>Hexapoda</taxon>
        <taxon>Insecta</taxon>
        <taxon>Pterygota</taxon>
        <taxon>Neoptera</taxon>
        <taxon>Endopterygota</taxon>
        <taxon>Hymenoptera</taxon>
        <taxon>Apocrita</taxon>
        <taxon>Aculeata</taxon>
        <taxon>Apoidea</taxon>
        <taxon>Anthophila</taxon>
        <taxon>Apidae</taxon>
        <taxon>Melipona</taxon>
    </lineage>
</organism>
<feature type="region of interest" description="Disordered" evidence="1">
    <location>
        <begin position="30"/>
        <end position="56"/>
    </location>
</feature>
<accession>A0A0M8ZYG4</accession>
<dbReference type="EMBL" id="KQ435797">
    <property type="protein sequence ID" value="KOX73497.1"/>
    <property type="molecule type" value="Genomic_DNA"/>
</dbReference>
<name>A0A0M8ZYG4_9HYME</name>
<proteinExistence type="predicted"/>
<evidence type="ECO:0000256" key="1">
    <source>
        <dbReference type="SAM" id="MobiDB-lite"/>
    </source>
</evidence>
<gene>
    <name evidence="2" type="ORF">WN51_01234</name>
</gene>
<evidence type="ECO:0000313" key="2">
    <source>
        <dbReference type="EMBL" id="KOX73497.1"/>
    </source>
</evidence>
<reference evidence="2 3" key="1">
    <citation type="submission" date="2015-07" db="EMBL/GenBank/DDBJ databases">
        <title>The genome of Melipona quadrifasciata.</title>
        <authorList>
            <person name="Pan H."/>
            <person name="Kapheim K."/>
        </authorList>
    </citation>
    <scope>NUCLEOTIDE SEQUENCE [LARGE SCALE GENOMIC DNA]</scope>
    <source>
        <strain evidence="2">0111107301</strain>
        <tissue evidence="2">Whole body</tissue>
    </source>
</reference>